<dbReference type="NCBIfam" id="TIGR00357">
    <property type="entry name" value="peptide-methionine (R)-S-oxide reductase MsrB"/>
    <property type="match status" value="1"/>
</dbReference>
<evidence type="ECO:0000256" key="9">
    <source>
        <dbReference type="ARBA" id="ARBA00075819"/>
    </source>
</evidence>
<evidence type="ECO:0000259" key="10">
    <source>
        <dbReference type="PROSITE" id="PS51790"/>
    </source>
</evidence>
<dbReference type="FunFam" id="2.170.150.20:FF:000001">
    <property type="entry name" value="Peptide methionine sulfoxide reductase MsrB"/>
    <property type="match status" value="1"/>
</dbReference>
<evidence type="ECO:0000256" key="6">
    <source>
        <dbReference type="ARBA" id="ARBA00022833"/>
    </source>
</evidence>
<dbReference type="RefSeq" id="WP_006708812.1">
    <property type="nucleotide sequence ID" value="NZ_AP019531.1"/>
</dbReference>
<comment type="similarity">
    <text evidence="2">Belongs to the MsrB Met sulfoxide reductase family.</text>
</comment>
<comment type="cofactor">
    <cofactor evidence="1">
        <name>Zn(2+)</name>
        <dbReference type="ChEBI" id="CHEBI:29105"/>
    </cofactor>
</comment>
<evidence type="ECO:0000256" key="2">
    <source>
        <dbReference type="ARBA" id="ARBA00007174"/>
    </source>
</evidence>
<keyword evidence="5" id="KW-0479">Metal-binding</keyword>
<dbReference type="GO" id="GO:0046872">
    <property type="term" value="F:metal ion binding"/>
    <property type="evidence" value="ECO:0007669"/>
    <property type="project" value="UniProtKB-KW"/>
</dbReference>
<dbReference type="GO" id="GO:0030091">
    <property type="term" value="P:protein repair"/>
    <property type="evidence" value="ECO:0007669"/>
    <property type="project" value="InterPro"/>
</dbReference>
<dbReference type="PANTHER" id="PTHR10173:SF52">
    <property type="entry name" value="METHIONINE-R-SULFOXIDE REDUCTASE B1"/>
    <property type="match status" value="1"/>
</dbReference>
<evidence type="ECO:0000313" key="11">
    <source>
        <dbReference type="EMBL" id="BBI91740.1"/>
    </source>
</evidence>
<dbReference type="InterPro" id="IPR002579">
    <property type="entry name" value="Met_Sox_Rdtase_MsrB_dom"/>
</dbReference>
<evidence type="ECO:0000256" key="1">
    <source>
        <dbReference type="ARBA" id="ARBA00001947"/>
    </source>
</evidence>
<organism evidence="11 12">
    <name type="scientific">Serratia symbiotica</name>
    <dbReference type="NCBI Taxonomy" id="138074"/>
    <lineage>
        <taxon>Bacteria</taxon>
        <taxon>Pseudomonadati</taxon>
        <taxon>Pseudomonadota</taxon>
        <taxon>Gammaproteobacteria</taxon>
        <taxon>Enterobacterales</taxon>
        <taxon>Yersiniaceae</taxon>
        <taxon>Serratia</taxon>
    </lineage>
</organism>
<sequence>MPKESPPDQPAIVLNKIQYYVTQKRDTEAPYSGKLLHNKREGVYHCLCCDQPLSYSESKYDSGCGWPSFYQPLSDNAIRYLFDNSFNIQRIEIRCGHCDAHLGHVFSDGPQPTGERFCVNSASLSFTDNENGDKTAG</sequence>
<reference evidence="11 12" key="1">
    <citation type="submission" date="2019-03" db="EMBL/GenBank/DDBJ databases">
        <title>The genome sequence of Candidatus Serratia symbiotica strain IS.</title>
        <authorList>
            <person name="Nikoh N."/>
            <person name="Koga R."/>
            <person name="Oshima K."/>
            <person name="Hattori M."/>
            <person name="Fukatsu T."/>
        </authorList>
    </citation>
    <scope>NUCLEOTIDE SEQUENCE [LARGE SCALE GENOMIC DNA]</scope>
    <source>
        <strain evidence="11 12">IS</strain>
    </source>
</reference>
<name>A0A455VJJ5_9GAMM</name>
<protein>
    <recommendedName>
        <fullName evidence="4">Peptide methionine sulfoxide reductase MsrB</fullName>
        <ecNumber evidence="3">1.8.4.12</ecNumber>
    </recommendedName>
    <alternativeName>
        <fullName evidence="9">Peptide-methionine (R)-S-oxide reductase</fullName>
    </alternativeName>
</protein>
<dbReference type="EC" id="1.8.4.12" evidence="3"/>
<feature type="domain" description="MsrB" evidence="10">
    <location>
        <begin position="7"/>
        <end position="129"/>
    </location>
</feature>
<gene>
    <name evidence="11" type="primary">msrB</name>
    <name evidence="11" type="ORF">SSYIS1_10710</name>
</gene>
<dbReference type="PROSITE" id="PS51790">
    <property type="entry name" value="MSRB"/>
    <property type="match status" value="1"/>
</dbReference>
<dbReference type="Proteomes" id="UP000324392">
    <property type="component" value="Chromosome"/>
</dbReference>
<evidence type="ECO:0000256" key="5">
    <source>
        <dbReference type="ARBA" id="ARBA00022723"/>
    </source>
</evidence>
<dbReference type="GO" id="GO:0006979">
    <property type="term" value="P:response to oxidative stress"/>
    <property type="evidence" value="ECO:0007669"/>
    <property type="project" value="InterPro"/>
</dbReference>
<dbReference type="Gene3D" id="2.170.150.20">
    <property type="entry name" value="Peptide methionine sulfoxide reductase"/>
    <property type="match status" value="1"/>
</dbReference>
<evidence type="ECO:0000313" key="12">
    <source>
        <dbReference type="Proteomes" id="UP000324392"/>
    </source>
</evidence>
<accession>A0A455VJJ5</accession>
<keyword evidence="7" id="KW-0560">Oxidoreductase</keyword>
<dbReference type="Pfam" id="PF01641">
    <property type="entry name" value="SelR"/>
    <property type="match status" value="1"/>
</dbReference>
<dbReference type="AlphaFoldDB" id="A0A455VJJ5"/>
<evidence type="ECO:0000256" key="8">
    <source>
        <dbReference type="ARBA" id="ARBA00048488"/>
    </source>
</evidence>
<dbReference type="PANTHER" id="PTHR10173">
    <property type="entry name" value="METHIONINE SULFOXIDE REDUCTASE"/>
    <property type="match status" value="1"/>
</dbReference>
<evidence type="ECO:0000256" key="4">
    <source>
        <dbReference type="ARBA" id="ARBA00021130"/>
    </source>
</evidence>
<keyword evidence="6" id="KW-0862">Zinc</keyword>
<evidence type="ECO:0000256" key="7">
    <source>
        <dbReference type="ARBA" id="ARBA00023002"/>
    </source>
</evidence>
<dbReference type="GO" id="GO:0005737">
    <property type="term" value="C:cytoplasm"/>
    <property type="evidence" value="ECO:0007669"/>
    <property type="project" value="TreeGrafter"/>
</dbReference>
<comment type="catalytic activity">
    <reaction evidence="8">
        <text>L-methionyl-[protein] + [thioredoxin]-disulfide + H2O = L-methionyl-(R)-S-oxide-[protein] + [thioredoxin]-dithiol</text>
        <dbReference type="Rhea" id="RHEA:24164"/>
        <dbReference type="Rhea" id="RHEA-COMP:10698"/>
        <dbReference type="Rhea" id="RHEA-COMP:10700"/>
        <dbReference type="Rhea" id="RHEA-COMP:12313"/>
        <dbReference type="Rhea" id="RHEA-COMP:12314"/>
        <dbReference type="ChEBI" id="CHEBI:15377"/>
        <dbReference type="ChEBI" id="CHEBI:16044"/>
        <dbReference type="ChEBI" id="CHEBI:29950"/>
        <dbReference type="ChEBI" id="CHEBI:45764"/>
        <dbReference type="ChEBI" id="CHEBI:50058"/>
        <dbReference type="EC" id="1.8.4.12"/>
    </reaction>
</comment>
<dbReference type="SUPFAM" id="SSF51316">
    <property type="entry name" value="Mss4-like"/>
    <property type="match status" value="1"/>
</dbReference>
<dbReference type="InterPro" id="IPR011057">
    <property type="entry name" value="Mss4-like_sf"/>
</dbReference>
<dbReference type="InterPro" id="IPR028427">
    <property type="entry name" value="Met_Sox_Rdtase_MsrB"/>
</dbReference>
<dbReference type="EMBL" id="AP019531">
    <property type="protein sequence ID" value="BBI91740.1"/>
    <property type="molecule type" value="Genomic_DNA"/>
</dbReference>
<dbReference type="GO" id="GO:0033743">
    <property type="term" value="F:peptide-methionine (R)-S-oxide reductase activity"/>
    <property type="evidence" value="ECO:0007669"/>
    <property type="project" value="UniProtKB-EC"/>
</dbReference>
<evidence type="ECO:0000256" key="3">
    <source>
        <dbReference type="ARBA" id="ARBA00012499"/>
    </source>
</evidence>
<proteinExistence type="inferred from homology"/>